<sequence length="143" mass="15039">MASLLQGFEEVQLVKPVGKTVLTVTDSAIRFNKATAEVLGSPAYVKVLVNEKTKQIAVTPATAKADNALKFSKADGKAASVSLKEATLVETVKAFFTLPEAPEGEVSYASVNGAAYPESKTVIFDSTAATAGTMKRRGRKKTA</sequence>
<dbReference type="EMBL" id="NMWV01000018">
    <property type="protein sequence ID" value="PLS24556.1"/>
    <property type="molecule type" value="Genomic_DNA"/>
</dbReference>
<dbReference type="Proteomes" id="UP000663067">
    <property type="component" value="Chromosome"/>
</dbReference>
<keyword evidence="4" id="KW-1185">Reference proteome</keyword>
<evidence type="ECO:0000313" key="4">
    <source>
        <dbReference type="Proteomes" id="UP000663067"/>
    </source>
</evidence>
<evidence type="ECO:0000313" key="2">
    <source>
        <dbReference type="EMBL" id="QSY58064.1"/>
    </source>
</evidence>
<evidence type="ECO:0000313" key="3">
    <source>
        <dbReference type="Proteomes" id="UP000234855"/>
    </source>
</evidence>
<dbReference type="EMBL" id="CP071591">
    <property type="protein sequence ID" value="QSY58064.1"/>
    <property type="molecule type" value="Genomic_DNA"/>
</dbReference>
<dbReference type="AlphaFoldDB" id="A0A2N5IRH8"/>
<protein>
    <submittedName>
        <fullName evidence="1">Uncharacterized protein</fullName>
    </submittedName>
</protein>
<gene>
    <name evidence="2" type="ORF">BLI708_01690</name>
    <name evidence="1" type="ORF">Tam1G_1375</name>
</gene>
<accession>A0A2N5IRH8</accession>
<organism evidence="1 3">
    <name type="scientific">Bifidobacterium imperatoris</name>
    <dbReference type="NCBI Taxonomy" id="2020965"/>
    <lineage>
        <taxon>Bacteria</taxon>
        <taxon>Bacillati</taxon>
        <taxon>Actinomycetota</taxon>
        <taxon>Actinomycetes</taxon>
        <taxon>Bifidobacteriales</taxon>
        <taxon>Bifidobacteriaceae</taxon>
        <taxon>Bifidobacterium</taxon>
    </lineage>
</organism>
<reference evidence="1 3" key="1">
    <citation type="submission" date="2017-07" db="EMBL/GenBank/DDBJ databases">
        <title>Bifidobacterium novel species.</title>
        <authorList>
            <person name="Lugli G.A."/>
            <person name="Milani C."/>
            <person name="Duranti S."/>
            <person name="Mangifesta M."/>
        </authorList>
    </citation>
    <scope>NUCLEOTIDE SEQUENCE [LARGE SCALE GENOMIC DNA]</scope>
    <source>
        <strain evidence="1 3">45</strain>
    </source>
</reference>
<dbReference type="RefSeq" id="WP_101625992.1">
    <property type="nucleotide sequence ID" value="NZ_CP071591.1"/>
</dbReference>
<evidence type="ECO:0000313" key="1">
    <source>
        <dbReference type="EMBL" id="PLS24556.1"/>
    </source>
</evidence>
<reference evidence="2 4" key="2">
    <citation type="submission" date="2021-03" db="EMBL/GenBank/DDBJ databases">
        <title>Genome sequencing of Bifidobacterium imperatoris JCM 32708.</title>
        <authorList>
            <person name="Kim J."/>
        </authorList>
    </citation>
    <scope>NUCLEOTIDE SEQUENCE [LARGE SCALE GENOMIC DNA]</scope>
    <source>
        <strain evidence="2 4">JCM 32708</strain>
    </source>
</reference>
<proteinExistence type="predicted"/>
<dbReference type="Proteomes" id="UP000234855">
    <property type="component" value="Unassembled WGS sequence"/>
</dbReference>
<name>A0A2N5IRH8_9BIFI</name>